<dbReference type="EMBL" id="CM047941">
    <property type="protein sequence ID" value="KAI9902805.1"/>
    <property type="molecule type" value="Genomic_DNA"/>
</dbReference>
<evidence type="ECO:0000313" key="2">
    <source>
        <dbReference type="Proteomes" id="UP001163324"/>
    </source>
</evidence>
<protein>
    <submittedName>
        <fullName evidence="1">Uncharacterized protein</fullName>
    </submittedName>
</protein>
<proteinExistence type="predicted"/>
<accession>A0ACC0VAE8</accession>
<evidence type="ECO:0000313" key="1">
    <source>
        <dbReference type="EMBL" id="KAI9902805.1"/>
    </source>
</evidence>
<dbReference type="Proteomes" id="UP001163324">
    <property type="component" value="Chromosome 2"/>
</dbReference>
<gene>
    <name evidence="1" type="ORF">N3K66_002157</name>
</gene>
<name>A0ACC0VAE8_9HYPO</name>
<keyword evidence="2" id="KW-1185">Reference proteome</keyword>
<reference evidence="1" key="1">
    <citation type="submission" date="2022-10" db="EMBL/GenBank/DDBJ databases">
        <title>Complete Genome of Trichothecium roseum strain YXFP-22015, a Plant Pathogen Isolated from Citrus.</title>
        <authorList>
            <person name="Wang Y."/>
            <person name="Zhu L."/>
        </authorList>
    </citation>
    <scope>NUCLEOTIDE SEQUENCE</scope>
    <source>
        <strain evidence="1">YXFP-22015</strain>
    </source>
</reference>
<organism evidence="1 2">
    <name type="scientific">Trichothecium roseum</name>
    <dbReference type="NCBI Taxonomy" id="47278"/>
    <lineage>
        <taxon>Eukaryota</taxon>
        <taxon>Fungi</taxon>
        <taxon>Dikarya</taxon>
        <taxon>Ascomycota</taxon>
        <taxon>Pezizomycotina</taxon>
        <taxon>Sordariomycetes</taxon>
        <taxon>Hypocreomycetidae</taxon>
        <taxon>Hypocreales</taxon>
        <taxon>Hypocreales incertae sedis</taxon>
        <taxon>Trichothecium</taxon>
    </lineage>
</organism>
<sequence>MDVPEADFDIKLQKISADLIAELDTLLPSLIFKAGGSGGTKVRSRVRARELDSLIQDHLDPFQELPQLLDPHLPKWVPLLANAYLEYLGTRRRGKKAVQGEASKLLLPVDYAICKILYTFCKIRGEKVIVHFLSVETRWLELLITAIEGSEKAATDTADGRVKWSWEQRYIVLLWLSHLMLAPFDLSTISSINVEDMGLPEIPGLIIPSHLPGLTVRLLPLAVKYLAAPGKERDGAKALLVRMSMRRDMQDLGVLDSLVQWAMGALRPRRDAVPEQSYSYLGTLSYLAGVLQAASDTPYMDRYLSSVFYTVHGISNDDNAVAKSISSFAGARKMILKVMRLVIVLLLRRRREEMDPIELTETAIGYLLDSLSDNDTPVRLAASKSLSIIALKLEPELASQVVEAVLESLNRNVLWKTTKVDGKTARDLSSVDPLEWHGLMLTLSHLVYRRSPPADQLSDIVHALLLGLTFEQRNTVGSSIGANVRDAACFGIWALARRYTAQELLAVPTRSVYAAKAHPEASSILQVLATELVVTAALDPAGNIRRGSSAALQELIGRHPDTVENGIWVVQTVDYHAVARRSRAMEEVALGVTKLSIQYGQALLDAILGWRGIGYIDASSRRHAGVGFGRILASLSTNSVEAAFGQTEASIRLVLDRLASLEKRQVEERHGLLLCFAALIDYFPFFLTGHEDERQAKMATALARKVINEATLILDNCKNTVYRKPELIAEAGSRLVVSLLPALMVVILGENKTLYEDFANVCKTTDTCGKLASLIDGLPDKAGGDVIQPFVQSLKDTITPWLERTEQETLEPTSAAALVLLILSEPADRVSAITLWADGIRSRPKSRAASPGDGYFYTLAIAQPLVSSSDGGANNVVCEALLQRWNTDEDIETRATILQALTRSQLLKSQPIAFLGVLGDGLNDYTTTARGDVGSHVRAQALHAVKALWLNIPDAPKSSEWVKASIDALFFGVLRLSAEKLDRVRPEALAALSLLMREGRWPVVSAGKPTDQAYEFTDLGISSQRYLEVLLNLHNEGERLHPALASLARQDAQAWMCELLSGLVTSADTGNEDLVIASRAALTAFCSASQDGLDLVCTALDRNLKTRQGSDRVLVPTLEVVAFLFRAGIFQQAHGVDTKNLCLQTQKAGFKTGNVRKLEACVKVYGGIAATATEGRDGGAGAAEARKRLGALLLHPWPRIRALVVDEMWGLTQDGADGKGELLMGVDWAAAQKGQIKTTTEALGFA</sequence>
<comment type="caution">
    <text evidence="1">The sequence shown here is derived from an EMBL/GenBank/DDBJ whole genome shotgun (WGS) entry which is preliminary data.</text>
</comment>